<dbReference type="InterPro" id="IPR011990">
    <property type="entry name" value="TPR-like_helical_dom_sf"/>
</dbReference>
<dbReference type="SUPFAM" id="SSF48452">
    <property type="entry name" value="TPR-like"/>
    <property type="match status" value="1"/>
</dbReference>
<evidence type="ECO:0000313" key="3">
    <source>
        <dbReference type="EMBL" id="GAF82286.1"/>
    </source>
</evidence>
<dbReference type="AlphaFoldDB" id="X0T4K0"/>
<keyword evidence="1" id="KW-0677">Repeat</keyword>
<organism evidence="3">
    <name type="scientific">marine sediment metagenome</name>
    <dbReference type="NCBI Taxonomy" id="412755"/>
    <lineage>
        <taxon>unclassified sequences</taxon>
        <taxon>metagenomes</taxon>
        <taxon>ecological metagenomes</taxon>
    </lineage>
</organism>
<evidence type="ECO:0000256" key="1">
    <source>
        <dbReference type="ARBA" id="ARBA00022737"/>
    </source>
</evidence>
<gene>
    <name evidence="3" type="ORF">S01H1_11801</name>
</gene>
<name>X0T4K0_9ZZZZ</name>
<dbReference type="PANTHER" id="PTHR45641">
    <property type="entry name" value="TETRATRICOPEPTIDE REPEAT PROTEIN (AFU_ORTHOLOGUE AFUA_6G03870)"/>
    <property type="match status" value="1"/>
</dbReference>
<dbReference type="Pfam" id="PF13424">
    <property type="entry name" value="TPR_12"/>
    <property type="match status" value="2"/>
</dbReference>
<protein>
    <submittedName>
        <fullName evidence="3">Uncharacterized protein</fullName>
    </submittedName>
</protein>
<dbReference type="Gene3D" id="1.25.40.10">
    <property type="entry name" value="Tetratricopeptide repeat domain"/>
    <property type="match status" value="1"/>
</dbReference>
<dbReference type="PANTHER" id="PTHR45641:SF19">
    <property type="entry name" value="NEPHROCYSTIN-3"/>
    <property type="match status" value="1"/>
</dbReference>
<evidence type="ECO:0000256" key="2">
    <source>
        <dbReference type="ARBA" id="ARBA00022803"/>
    </source>
</evidence>
<dbReference type="PROSITE" id="PS50005">
    <property type="entry name" value="TPR"/>
    <property type="match status" value="1"/>
</dbReference>
<accession>X0T4K0</accession>
<feature type="non-terminal residue" evidence="3">
    <location>
        <position position="167"/>
    </location>
</feature>
<dbReference type="InterPro" id="IPR019734">
    <property type="entry name" value="TPR_rpt"/>
</dbReference>
<proteinExistence type="predicted"/>
<comment type="caution">
    <text evidence="3">The sequence shown here is derived from an EMBL/GenBank/DDBJ whole genome shotgun (WGS) entry which is preliminary data.</text>
</comment>
<dbReference type="EMBL" id="BARS01006031">
    <property type="protein sequence ID" value="GAF82286.1"/>
    <property type="molecule type" value="Genomic_DNA"/>
</dbReference>
<sequence length="167" mass="18527">MLLALTLVGGGCATQRSAPDLNDGARAYREGRYSDAELIWLEALAESEAYGDEDPRLAQSLHMLANLAVQQERYDDAVPLYERWMDVRERGFHPEDAVFADGIEALAGIHMIQGRYAEAVPLYERAVAVRENDTSMDNIALADSLENLAAAYEAVGRRDDSSSLYER</sequence>
<dbReference type="SMART" id="SM00028">
    <property type="entry name" value="TPR"/>
    <property type="match status" value="2"/>
</dbReference>
<keyword evidence="2" id="KW-0802">TPR repeat</keyword>
<reference evidence="3" key="1">
    <citation type="journal article" date="2014" name="Front. Microbiol.">
        <title>High frequency of phylogenetically diverse reductive dehalogenase-homologous genes in deep subseafloor sedimentary metagenomes.</title>
        <authorList>
            <person name="Kawai M."/>
            <person name="Futagami T."/>
            <person name="Toyoda A."/>
            <person name="Takaki Y."/>
            <person name="Nishi S."/>
            <person name="Hori S."/>
            <person name="Arai W."/>
            <person name="Tsubouchi T."/>
            <person name="Morono Y."/>
            <person name="Uchiyama I."/>
            <person name="Ito T."/>
            <person name="Fujiyama A."/>
            <person name="Inagaki F."/>
            <person name="Takami H."/>
        </authorList>
    </citation>
    <scope>NUCLEOTIDE SEQUENCE</scope>
    <source>
        <strain evidence="3">Expedition CK06-06</strain>
    </source>
</reference>